<gene>
    <name evidence="8" type="ORF">M8C21_020535</name>
</gene>
<evidence type="ECO:0000256" key="2">
    <source>
        <dbReference type="ARBA" id="ARBA00022618"/>
    </source>
</evidence>
<keyword evidence="4" id="KW-0131">Cell cycle</keyword>
<keyword evidence="2" id="KW-0132">Cell division</keyword>
<dbReference type="FunFam" id="1.10.472.10:FF:000060">
    <property type="entry name" value="D6-type cyclin"/>
    <property type="match status" value="1"/>
</dbReference>
<evidence type="ECO:0000256" key="1">
    <source>
        <dbReference type="ARBA" id="ARBA00009065"/>
    </source>
</evidence>
<evidence type="ECO:0000259" key="6">
    <source>
        <dbReference type="SMART" id="SM00385"/>
    </source>
</evidence>
<protein>
    <submittedName>
        <fullName evidence="8">Uncharacterized protein</fullName>
    </submittedName>
</protein>
<feature type="domain" description="Cyclin-like" evidence="6">
    <location>
        <begin position="83"/>
        <end position="173"/>
    </location>
</feature>
<dbReference type="SUPFAM" id="SSF47954">
    <property type="entry name" value="Cyclin-like"/>
    <property type="match status" value="2"/>
</dbReference>
<organism evidence="8 9">
    <name type="scientific">Ambrosia artemisiifolia</name>
    <name type="common">Common ragweed</name>
    <dbReference type="NCBI Taxonomy" id="4212"/>
    <lineage>
        <taxon>Eukaryota</taxon>
        <taxon>Viridiplantae</taxon>
        <taxon>Streptophyta</taxon>
        <taxon>Embryophyta</taxon>
        <taxon>Tracheophyta</taxon>
        <taxon>Spermatophyta</taxon>
        <taxon>Magnoliopsida</taxon>
        <taxon>eudicotyledons</taxon>
        <taxon>Gunneridae</taxon>
        <taxon>Pentapetalae</taxon>
        <taxon>asterids</taxon>
        <taxon>campanulids</taxon>
        <taxon>Asterales</taxon>
        <taxon>Asteraceae</taxon>
        <taxon>Asteroideae</taxon>
        <taxon>Heliantheae alliance</taxon>
        <taxon>Heliantheae</taxon>
        <taxon>Ambrosia</taxon>
    </lineage>
</organism>
<dbReference type="Pfam" id="PF00134">
    <property type="entry name" value="Cyclin_N"/>
    <property type="match status" value="1"/>
</dbReference>
<comment type="similarity">
    <text evidence="1">Belongs to the cyclin family. Cyclin D subfamily.</text>
</comment>
<dbReference type="GO" id="GO:0051301">
    <property type="term" value="P:cell division"/>
    <property type="evidence" value="ECO:0007669"/>
    <property type="project" value="UniProtKB-KW"/>
</dbReference>
<dbReference type="Proteomes" id="UP001206925">
    <property type="component" value="Unassembled WGS sequence"/>
</dbReference>
<accession>A0AAD5CCV9</accession>
<evidence type="ECO:0000256" key="4">
    <source>
        <dbReference type="ARBA" id="ARBA00023306"/>
    </source>
</evidence>
<dbReference type="PANTHER" id="PTHR10177">
    <property type="entry name" value="CYCLINS"/>
    <property type="match status" value="1"/>
</dbReference>
<feature type="domain" description="Cyclin-like" evidence="6">
    <location>
        <begin position="190"/>
        <end position="275"/>
    </location>
</feature>
<evidence type="ECO:0000313" key="8">
    <source>
        <dbReference type="EMBL" id="KAI7739668.1"/>
    </source>
</evidence>
<dbReference type="AlphaFoldDB" id="A0AAD5CCV9"/>
<dbReference type="InterPro" id="IPR006671">
    <property type="entry name" value="Cyclin_N"/>
</dbReference>
<name>A0AAD5CCV9_AMBAR</name>
<dbReference type="InterPro" id="IPR013763">
    <property type="entry name" value="Cyclin-like_dom"/>
</dbReference>
<dbReference type="Gene3D" id="1.10.472.10">
    <property type="entry name" value="Cyclin-like"/>
    <property type="match status" value="2"/>
</dbReference>
<evidence type="ECO:0000259" key="7">
    <source>
        <dbReference type="SMART" id="SM01332"/>
    </source>
</evidence>
<evidence type="ECO:0000256" key="5">
    <source>
        <dbReference type="RuleBase" id="RU000383"/>
    </source>
</evidence>
<dbReference type="EMBL" id="JAMZMK010008580">
    <property type="protein sequence ID" value="KAI7739668.1"/>
    <property type="molecule type" value="Genomic_DNA"/>
</dbReference>
<feature type="domain" description="Cyclin C-terminal" evidence="7">
    <location>
        <begin position="182"/>
        <end position="301"/>
    </location>
</feature>
<dbReference type="CDD" id="cd20543">
    <property type="entry name" value="CYCLIN_AtCycD-like_rpt1"/>
    <property type="match status" value="1"/>
</dbReference>
<keyword evidence="9" id="KW-1185">Reference proteome</keyword>
<reference evidence="8" key="1">
    <citation type="submission" date="2022-06" db="EMBL/GenBank/DDBJ databases">
        <title>Uncovering the hologenomic basis of an extraordinary plant invasion.</title>
        <authorList>
            <person name="Bieker V.C."/>
            <person name="Martin M.D."/>
            <person name="Gilbert T."/>
            <person name="Hodgins K."/>
            <person name="Battlay P."/>
            <person name="Petersen B."/>
            <person name="Wilson J."/>
        </authorList>
    </citation>
    <scope>NUCLEOTIDE SEQUENCE</scope>
    <source>
        <strain evidence="8">AA19_3_7</strain>
        <tissue evidence="8">Leaf</tissue>
    </source>
</reference>
<dbReference type="SMART" id="SM01332">
    <property type="entry name" value="Cyclin_C"/>
    <property type="match status" value="1"/>
</dbReference>
<dbReference type="InterPro" id="IPR004367">
    <property type="entry name" value="Cyclin_C-dom"/>
</dbReference>
<dbReference type="InterPro" id="IPR036915">
    <property type="entry name" value="Cyclin-like_sf"/>
</dbReference>
<dbReference type="Pfam" id="PF02984">
    <property type="entry name" value="Cyclin_C"/>
    <property type="match status" value="1"/>
</dbReference>
<evidence type="ECO:0000313" key="9">
    <source>
        <dbReference type="Proteomes" id="UP001206925"/>
    </source>
</evidence>
<evidence type="ECO:0000256" key="3">
    <source>
        <dbReference type="ARBA" id="ARBA00023127"/>
    </source>
</evidence>
<comment type="caution">
    <text evidence="8">The sequence shown here is derived from an EMBL/GenBank/DDBJ whole genome shotgun (WGS) entry which is preliminary data.</text>
</comment>
<dbReference type="SMART" id="SM00385">
    <property type="entry name" value="CYCLIN"/>
    <property type="match status" value="2"/>
</dbReference>
<dbReference type="CDD" id="cd20544">
    <property type="entry name" value="CYCLIN_AtCycD-like_rpt2"/>
    <property type="match status" value="1"/>
</dbReference>
<sequence length="353" mass="40506">MKPQNTTFSLHNNLLCNEQEKDLYSNHKVQILNQKDHLFTHLEHDLLWEEDELLSLVSKEKNCCEQDWISDGFLMGLRKESVEWIIRVCRHYGFVAMTTVLAVDYLDRFMLSDCFQRGVSMPWMNQLVAVACLSLASKVEEIQVPLLMELQVEGAKFVFESKTIMRMELLVLDSLGWKMHPVTPLSFSDYIMRRLGLVTHCRCSEFVQRCERTVLAVLNDPRYLGYLPSVIAAATMSLVIKEVDLDNAFDYLNELKDFLEISEEKVDDCVKFILEVSDIHGSSYFISQKRKYHVVPASPNGVIDSYFGSDNSNDSWAVASQLSVSSSPEPLLKKIRAHDETGLIDPFMVSNFH</sequence>
<keyword evidence="3 5" id="KW-0195">Cyclin</keyword>
<dbReference type="InterPro" id="IPR039361">
    <property type="entry name" value="Cyclin"/>
</dbReference>
<proteinExistence type="inferred from homology"/>